<sequence>MHVPQELVDHIVDDLHDDTPSLKSCSLIARTFTSPAQTLLFKKIEILPPKPDAQGSRSRDSLCQRFHKILTLSPHLAPLVYELHIVLVGSETSFDSDENGRYLQARRAPWIMSDGILSLVLPLLNIKRISLLENSPGEWNGSGSFSMNWNNLERDLQSALAAVFSSPTLESVHLRGIVVQSPAQLLSLFSEATYLTSMSISRIYFTQKYHRRDPWPELRPWYPQLQSLFISELFSDSSSHYLLHPRVDLSQIISLTIATDWGGAEKMIEVILSLKHLQFYLSNRTRTPLHSILTPTLSSVHLFTQDLPFSMPSIFISCPPESRLEKIILEGPTRPFRSEIADSVINSTIGNLSALRTVEIRAYLSDKSDPPFHEWAAKVRSALPSLVGRGLLTFMEIEGVDTDTAPHDGWK</sequence>
<accession>A0AAD7AR11</accession>
<comment type="caution">
    <text evidence="1">The sequence shown here is derived from an EMBL/GenBank/DDBJ whole genome shotgun (WGS) entry which is preliminary data.</text>
</comment>
<dbReference type="EMBL" id="JARIHO010000002">
    <property type="protein sequence ID" value="KAJ7366249.1"/>
    <property type="molecule type" value="Genomic_DNA"/>
</dbReference>
<dbReference type="AlphaFoldDB" id="A0AAD7AR11"/>
<dbReference type="Proteomes" id="UP001218218">
    <property type="component" value="Unassembled WGS sequence"/>
</dbReference>
<dbReference type="InterPro" id="IPR032675">
    <property type="entry name" value="LRR_dom_sf"/>
</dbReference>
<evidence type="ECO:0000313" key="2">
    <source>
        <dbReference type="Proteomes" id="UP001218218"/>
    </source>
</evidence>
<organism evidence="1 2">
    <name type="scientific">Mycena albidolilacea</name>
    <dbReference type="NCBI Taxonomy" id="1033008"/>
    <lineage>
        <taxon>Eukaryota</taxon>
        <taxon>Fungi</taxon>
        <taxon>Dikarya</taxon>
        <taxon>Basidiomycota</taxon>
        <taxon>Agaricomycotina</taxon>
        <taxon>Agaricomycetes</taxon>
        <taxon>Agaricomycetidae</taxon>
        <taxon>Agaricales</taxon>
        <taxon>Marasmiineae</taxon>
        <taxon>Mycenaceae</taxon>
        <taxon>Mycena</taxon>
    </lineage>
</organism>
<protein>
    <submittedName>
        <fullName evidence="1">Uncharacterized protein</fullName>
    </submittedName>
</protein>
<name>A0AAD7AR11_9AGAR</name>
<gene>
    <name evidence="1" type="ORF">DFH08DRAFT_797251</name>
</gene>
<dbReference type="Gene3D" id="3.80.10.10">
    <property type="entry name" value="Ribonuclease Inhibitor"/>
    <property type="match status" value="1"/>
</dbReference>
<keyword evidence="2" id="KW-1185">Reference proteome</keyword>
<reference evidence="1" key="1">
    <citation type="submission" date="2023-03" db="EMBL/GenBank/DDBJ databases">
        <title>Massive genome expansion in bonnet fungi (Mycena s.s.) driven by repeated elements and novel gene families across ecological guilds.</title>
        <authorList>
            <consortium name="Lawrence Berkeley National Laboratory"/>
            <person name="Harder C.B."/>
            <person name="Miyauchi S."/>
            <person name="Viragh M."/>
            <person name="Kuo A."/>
            <person name="Thoen E."/>
            <person name="Andreopoulos B."/>
            <person name="Lu D."/>
            <person name="Skrede I."/>
            <person name="Drula E."/>
            <person name="Henrissat B."/>
            <person name="Morin E."/>
            <person name="Kohler A."/>
            <person name="Barry K."/>
            <person name="LaButti K."/>
            <person name="Morin E."/>
            <person name="Salamov A."/>
            <person name="Lipzen A."/>
            <person name="Mereny Z."/>
            <person name="Hegedus B."/>
            <person name="Baldrian P."/>
            <person name="Stursova M."/>
            <person name="Weitz H."/>
            <person name="Taylor A."/>
            <person name="Grigoriev I.V."/>
            <person name="Nagy L.G."/>
            <person name="Martin F."/>
            <person name="Kauserud H."/>
        </authorList>
    </citation>
    <scope>NUCLEOTIDE SEQUENCE</scope>
    <source>
        <strain evidence="1">CBHHK002</strain>
    </source>
</reference>
<proteinExistence type="predicted"/>
<evidence type="ECO:0000313" key="1">
    <source>
        <dbReference type="EMBL" id="KAJ7366249.1"/>
    </source>
</evidence>